<dbReference type="AlphaFoldDB" id="A0A834Y5Y2"/>
<dbReference type="Pfam" id="PF03914">
    <property type="entry name" value="CBF"/>
    <property type="match status" value="1"/>
</dbReference>
<gene>
    <name evidence="3" type="ORF">HCN44_009146</name>
</gene>
<dbReference type="EMBL" id="JACMRX010000001">
    <property type="protein sequence ID" value="KAF7997748.1"/>
    <property type="molecule type" value="Genomic_DNA"/>
</dbReference>
<evidence type="ECO:0000256" key="1">
    <source>
        <dbReference type="ARBA" id="ARBA00007797"/>
    </source>
</evidence>
<proteinExistence type="inferred from homology"/>
<dbReference type="GO" id="GO:0042254">
    <property type="term" value="P:ribosome biogenesis"/>
    <property type="evidence" value="ECO:0007669"/>
    <property type="project" value="InterPro"/>
</dbReference>
<dbReference type="GO" id="GO:0032040">
    <property type="term" value="C:small-subunit processome"/>
    <property type="evidence" value="ECO:0007669"/>
    <property type="project" value="TreeGrafter"/>
</dbReference>
<evidence type="ECO:0000313" key="3">
    <source>
        <dbReference type="EMBL" id="KAF7997748.1"/>
    </source>
</evidence>
<dbReference type="Proteomes" id="UP000639338">
    <property type="component" value="Unassembled WGS sequence"/>
</dbReference>
<dbReference type="InterPro" id="IPR005612">
    <property type="entry name" value="CCAAT-binding_factor"/>
</dbReference>
<feature type="domain" description="CCAAT-binding factor" evidence="2">
    <location>
        <begin position="306"/>
        <end position="460"/>
    </location>
</feature>
<reference evidence="3 4" key="1">
    <citation type="submission" date="2020-08" db="EMBL/GenBank/DDBJ databases">
        <title>Aphidius gifuensis genome sequencing and assembly.</title>
        <authorList>
            <person name="Du Z."/>
        </authorList>
    </citation>
    <scope>NUCLEOTIDE SEQUENCE [LARGE SCALE GENOMIC DNA]</scope>
    <source>
        <strain evidence="3">YNYX2018</strain>
        <tissue evidence="3">Adults</tissue>
    </source>
</reference>
<dbReference type="InterPro" id="IPR027193">
    <property type="entry name" value="Noc4"/>
</dbReference>
<dbReference type="PANTHER" id="PTHR12455:SF0">
    <property type="entry name" value="NUCLEOLAR COMPLEX PROTEIN 4 HOMOLOG"/>
    <property type="match status" value="1"/>
</dbReference>
<dbReference type="PANTHER" id="PTHR12455">
    <property type="entry name" value="NUCLEOLAR COMPLEX PROTEIN 4"/>
    <property type="match status" value="1"/>
</dbReference>
<comment type="caution">
    <text evidence="3">The sequence shown here is derived from an EMBL/GenBank/DDBJ whole genome shotgun (WGS) entry which is preliminary data.</text>
</comment>
<dbReference type="OrthoDB" id="10263185at2759"/>
<name>A0A834Y5Y2_APHGI</name>
<accession>A0A834Y5Y2</accession>
<evidence type="ECO:0000259" key="2">
    <source>
        <dbReference type="Pfam" id="PF03914"/>
    </source>
</evidence>
<dbReference type="GO" id="GO:0030692">
    <property type="term" value="C:Noc4p-Nop14p complex"/>
    <property type="evidence" value="ECO:0007669"/>
    <property type="project" value="TreeGrafter"/>
</dbReference>
<keyword evidence="4" id="KW-1185">Reference proteome</keyword>
<sequence length="527" mass="61057">MAMTEATISGDPQIQRMMSKQLRQKAQEFLSSRKKANNLEEIISQWDESNVSYILAVEMIFMEVLRRGDMYLEQTINLTISEPKPEIQYIMWLKSGYSEVWEKLLSLIENGKFEIQQQALSTCFKLMGEEGKSPIEPVGKLSYYFPLHRLKPLLRKIVSPDRDNTLLISRHLEINDYKDSLYFTWRSLPQLTPKFQPKENFMKNLLALIDKIPLPNDNDKKQEYDNDDDKILCGPQNVCGGFVWDQSSAKRLLNKVWSCIMQWELSPKIHKQLLIVLLERVIQHLEKPVLLTDFLMNSLDCDGTISLLALQGVFILVTKHNLEYPNIFKKLYSMFEPEIFHTKYKARLFYLADKFLSSTHLPESLVAAFAKRLGRLTLVAPPEDILVILLFIGNLMIRHPGLKRLIDHPIGGGVMINDNPGIGDPFLMDECDPLLSNAMFSSLWEIRALENHVLPNVSTASRFIRNPLSSTEYDMYSILDKTGGQLFDKEIKKRVKDIMLTFERPNSMELPKGERLLQYWKFTTTLR</sequence>
<evidence type="ECO:0000313" key="4">
    <source>
        <dbReference type="Proteomes" id="UP000639338"/>
    </source>
</evidence>
<protein>
    <recommendedName>
        <fullName evidence="2">CCAAT-binding factor domain-containing protein</fullName>
    </recommendedName>
</protein>
<organism evidence="3 4">
    <name type="scientific">Aphidius gifuensis</name>
    <name type="common">Parasitoid wasp</name>
    <dbReference type="NCBI Taxonomy" id="684658"/>
    <lineage>
        <taxon>Eukaryota</taxon>
        <taxon>Metazoa</taxon>
        <taxon>Ecdysozoa</taxon>
        <taxon>Arthropoda</taxon>
        <taxon>Hexapoda</taxon>
        <taxon>Insecta</taxon>
        <taxon>Pterygota</taxon>
        <taxon>Neoptera</taxon>
        <taxon>Endopterygota</taxon>
        <taxon>Hymenoptera</taxon>
        <taxon>Apocrita</taxon>
        <taxon>Ichneumonoidea</taxon>
        <taxon>Braconidae</taxon>
        <taxon>Aphidiinae</taxon>
        <taxon>Aphidius</taxon>
    </lineage>
</organism>
<comment type="similarity">
    <text evidence="1">Belongs to the CBF/MAK21 family.</text>
</comment>